<evidence type="ECO:0000256" key="1">
    <source>
        <dbReference type="SAM" id="MobiDB-lite"/>
    </source>
</evidence>
<comment type="caution">
    <text evidence="3">The sequence shown here is derived from an EMBL/GenBank/DDBJ whole genome shotgun (WGS) entry which is preliminary data.</text>
</comment>
<dbReference type="Proteomes" id="UP001291623">
    <property type="component" value="Unassembled WGS sequence"/>
</dbReference>
<feature type="domain" description="FAR1" evidence="2">
    <location>
        <begin position="112"/>
        <end position="189"/>
    </location>
</feature>
<organism evidence="3 4">
    <name type="scientific">Anisodus tanguticus</name>
    <dbReference type="NCBI Taxonomy" id="243964"/>
    <lineage>
        <taxon>Eukaryota</taxon>
        <taxon>Viridiplantae</taxon>
        <taxon>Streptophyta</taxon>
        <taxon>Embryophyta</taxon>
        <taxon>Tracheophyta</taxon>
        <taxon>Spermatophyta</taxon>
        <taxon>Magnoliopsida</taxon>
        <taxon>eudicotyledons</taxon>
        <taxon>Gunneridae</taxon>
        <taxon>Pentapetalae</taxon>
        <taxon>asterids</taxon>
        <taxon>lamiids</taxon>
        <taxon>Solanales</taxon>
        <taxon>Solanaceae</taxon>
        <taxon>Solanoideae</taxon>
        <taxon>Hyoscyameae</taxon>
        <taxon>Anisodus</taxon>
    </lineage>
</organism>
<feature type="region of interest" description="Disordered" evidence="1">
    <location>
        <begin position="56"/>
        <end position="83"/>
    </location>
</feature>
<evidence type="ECO:0000313" key="3">
    <source>
        <dbReference type="EMBL" id="KAK4372775.1"/>
    </source>
</evidence>
<evidence type="ECO:0000313" key="4">
    <source>
        <dbReference type="Proteomes" id="UP001291623"/>
    </source>
</evidence>
<sequence>MYQANSISLLANGGGGEGEDSDESFIGGPYLYLDSENEELNMLCLNEEVNMFDQWEEDEEDSIPDQEEYEDCGTKEDEDGEGMDEKTFTHQKILQRPIEGLTFISKDSMFAFYREHIKLKEFGVVKKPSVKKSGDTVNYVVFACDKGRKEKQKKRSKMVDCKALLNVVLMHDGSRRVINVVGEHNHALNARLSRFMSSHREVSMLNVYIYF</sequence>
<dbReference type="PANTHER" id="PTHR46328">
    <property type="entry name" value="FAR-RED IMPAIRED RESPONSIVE (FAR1) FAMILY PROTEIN-RELATED"/>
    <property type="match status" value="1"/>
</dbReference>
<proteinExistence type="predicted"/>
<keyword evidence="4" id="KW-1185">Reference proteome</keyword>
<gene>
    <name evidence="3" type="ORF">RND71_008159</name>
</gene>
<dbReference type="PANTHER" id="PTHR46328:SF35">
    <property type="entry name" value="PROTEIN FAR1-RELATED SEQUENCE 5-LIKE"/>
    <property type="match status" value="1"/>
</dbReference>
<accession>A0AAE1VU27</accession>
<feature type="compositionally biased region" description="Acidic residues" evidence="1">
    <location>
        <begin position="56"/>
        <end position="82"/>
    </location>
</feature>
<name>A0AAE1VU27_9SOLA</name>
<dbReference type="InterPro" id="IPR004330">
    <property type="entry name" value="FAR1_DNA_bnd_dom"/>
</dbReference>
<protein>
    <recommendedName>
        <fullName evidence="2">FAR1 domain-containing protein</fullName>
    </recommendedName>
</protein>
<evidence type="ECO:0000259" key="2">
    <source>
        <dbReference type="Pfam" id="PF03101"/>
    </source>
</evidence>
<dbReference type="EMBL" id="JAVYJV010000004">
    <property type="protein sequence ID" value="KAK4372775.1"/>
    <property type="molecule type" value="Genomic_DNA"/>
</dbReference>
<dbReference type="AlphaFoldDB" id="A0AAE1VU27"/>
<reference evidence="3" key="1">
    <citation type="submission" date="2023-12" db="EMBL/GenBank/DDBJ databases">
        <title>Genome assembly of Anisodus tanguticus.</title>
        <authorList>
            <person name="Wang Y.-J."/>
        </authorList>
    </citation>
    <scope>NUCLEOTIDE SEQUENCE</scope>
    <source>
        <strain evidence="3">KB-2021</strain>
        <tissue evidence="3">Leaf</tissue>
    </source>
</reference>
<dbReference type="Pfam" id="PF03101">
    <property type="entry name" value="FAR1"/>
    <property type="match status" value="1"/>
</dbReference>